<reference evidence="1" key="1">
    <citation type="submission" date="2022-11" db="EMBL/GenBank/DDBJ databases">
        <title>Pseudomonas triclosanedens sp. nov., a triclosan degrader isolated from activated sludge.</title>
        <authorList>
            <person name="Yin Y."/>
            <person name="Lu Z."/>
        </authorList>
    </citation>
    <scope>NUCLEOTIDE SEQUENCE</scope>
    <source>
        <strain evidence="1">ZM23</strain>
    </source>
</reference>
<protein>
    <submittedName>
        <fullName evidence="1">Uncharacterized protein</fullName>
    </submittedName>
</protein>
<name>A0ABY6ZX50_9PSED</name>
<keyword evidence="2" id="KW-1185">Reference proteome</keyword>
<dbReference type="EMBL" id="CP113432">
    <property type="protein sequence ID" value="WAI49416.1"/>
    <property type="molecule type" value="Genomic_DNA"/>
</dbReference>
<dbReference type="Proteomes" id="UP001163624">
    <property type="component" value="Chromosome"/>
</dbReference>
<gene>
    <name evidence="1" type="ORF">OU419_27390</name>
</gene>
<evidence type="ECO:0000313" key="2">
    <source>
        <dbReference type="Proteomes" id="UP001163624"/>
    </source>
</evidence>
<accession>A0ABY6ZX50</accession>
<sequence length="158" mass="17303">MANRKTIESGTCNAFATARPALAISLKATSPKILRNSGAKTSGHPLKFGRNAGLIAESIYARVSAENWPELSAELFNRQSLLISSLGRKLSAVSELFLPALRSGVPFWRTALVPIHPTQRATEFRREHAPLAGHLRRHHDERCATCCVSRFLGSQADD</sequence>
<organism evidence="1 2">
    <name type="scientific">Pseudomonas triclosanedens</name>
    <dbReference type="NCBI Taxonomy" id="2961893"/>
    <lineage>
        <taxon>Bacteria</taxon>
        <taxon>Pseudomonadati</taxon>
        <taxon>Pseudomonadota</taxon>
        <taxon>Gammaproteobacteria</taxon>
        <taxon>Pseudomonadales</taxon>
        <taxon>Pseudomonadaceae</taxon>
        <taxon>Pseudomonas</taxon>
    </lineage>
</organism>
<dbReference type="RefSeq" id="WP_254475401.1">
    <property type="nucleotide sequence ID" value="NZ_CP113432.1"/>
</dbReference>
<proteinExistence type="predicted"/>
<evidence type="ECO:0000313" key="1">
    <source>
        <dbReference type="EMBL" id="WAI49416.1"/>
    </source>
</evidence>